<comment type="caution">
    <text evidence="1">The sequence shown here is derived from an EMBL/GenBank/DDBJ whole genome shotgun (WGS) entry which is preliminary data.</text>
</comment>
<name>A0A9X8GS00_9BURK</name>
<sequence>KDSILAALHESLRDRHMAEVDARLDPAHWAGRTLQELTLNYSQHLLDYYAANHFLLVAILKMDDAQVQQRVAATLQHVAQRLSQALVVILGREVPLLQVDLAIRSVFALVQQKTLFTPVGLRRAHADDWLDPARECALVMQLCLGAQGEAVEPMRAPGRGQARDQA</sequence>
<gene>
    <name evidence="1" type="ORF">D3H34_31465</name>
</gene>
<proteinExistence type="predicted"/>
<keyword evidence="2" id="KW-1185">Reference proteome</keyword>
<dbReference type="Proteomes" id="UP000265619">
    <property type="component" value="Unassembled WGS sequence"/>
</dbReference>
<dbReference type="AlphaFoldDB" id="A0A9X8GS00"/>
<reference evidence="1 2" key="1">
    <citation type="submission" date="2018-09" db="EMBL/GenBank/DDBJ databases">
        <title>Acidovorax cavernicola nov. sp. isolated from Gruta de las Maravillas (Aracena, Spain).</title>
        <authorList>
            <person name="Jurado V."/>
            <person name="Gutierrez-Patricio S."/>
            <person name="Gonzalez-Pimentel J.L."/>
            <person name="Miller A.Z."/>
            <person name="Laiz L."/>
            <person name="Saiz-Jimenez C."/>
        </authorList>
    </citation>
    <scope>NUCLEOTIDE SEQUENCE [LARGE SCALE GENOMIC DNA]</scope>
    <source>
        <strain evidence="1 2">1011MAR4D40.2</strain>
    </source>
</reference>
<evidence type="ECO:0000313" key="2">
    <source>
        <dbReference type="Proteomes" id="UP000265619"/>
    </source>
</evidence>
<organism evidence="1 2">
    <name type="scientific">Acidovorax cavernicola</name>
    <dbReference type="NCBI Taxonomy" id="1675792"/>
    <lineage>
        <taxon>Bacteria</taxon>
        <taxon>Pseudomonadati</taxon>
        <taxon>Pseudomonadota</taxon>
        <taxon>Betaproteobacteria</taxon>
        <taxon>Burkholderiales</taxon>
        <taxon>Comamonadaceae</taxon>
        <taxon>Acidovorax</taxon>
    </lineage>
</organism>
<accession>A0A9X8GS00</accession>
<feature type="non-terminal residue" evidence="1">
    <location>
        <position position="1"/>
    </location>
</feature>
<protein>
    <submittedName>
        <fullName evidence="1">Uncharacterized protein</fullName>
    </submittedName>
</protein>
<dbReference type="EMBL" id="QXMN01000124">
    <property type="protein sequence ID" value="RIX71875.1"/>
    <property type="molecule type" value="Genomic_DNA"/>
</dbReference>
<evidence type="ECO:0000313" key="1">
    <source>
        <dbReference type="EMBL" id="RIX71875.1"/>
    </source>
</evidence>
<dbReference type="RefSeq" id="WP_167481311.1">
    <property type="nucleotide sequence ID" value="NZ_QXMN01000124.1"/>
</dbReference>